<dbReference type="Pfam" id="PF01041">
    <property type="entry name" value="DegT_DnrJ_EryC1"/>
    <property type="match status" value="1"/>
</dbReference>
<evidence type="ECO:0000256" key="2">
    <source>
        <dbReference type="PIRSR" id="PIRSR000390-1"/>
    </source>
</evidence>
<dbReference type="InterPro" id="IPR012749">
    <property type="entry name" value="WecE-like"/>
</dbReference>
<comment type="caution">
    <text evidence="5">The sequence shown here is derived from an EMBL/GenBank/DDBJ whole genome shotgun (WGS) entry which is preliminary data.</text>
</comment>
<dbReference type="OrthoDB" id="9804264at2"/>
<dbReference type="RefSeq" id="WP_006391968.1">
    <property type="nucleotide sequence ID" value="NZ_GL982453.1"/>
</dbReference>
<dbReference type="AlphaFoldDB" id="F7SZ00"/>
<sequence length="376" mass="40794">MKNVPFNAVHLTNRELEHIAIAIQSGKLAGDGPYTHKCQEWLQRVTGAHRALLTHSCTAALEMAALLSNVGPGDEVIMPSFTFVSTANAFALRGATPVFVDIRPDTLNLDERLLESAITPKTKVIVPVHYAGVACNMTAIMDIARAHKLLVVEDAAQGADAYWHGQPLGTIGDMGALSFHATKNVIAGEGGALLTNDSALAQRAEILREKGTDRSQFLRGEVDRYTWQDVGSSFLPSELIAAFLWSQLEDSRAITAARLAAWNRYHEAFQDAERQGKLTLPTVPDGAQANGHIYYLLLDSAEKREALRQRLLEAGVGATTHYVSLHNSPAGSRIARCASALPITERVSETLLRLPMFAGLDTQAQDRVIDVLLSAI</sequence>
<dbReference type="PANTHER" id="PTHR30244">
    <property type="entry name" value="TRANSAMINASE"/>
    <property type="match status" value="1"/>
</dbReference>
<feature type="modified residue" description="N6-(pyridoxal phosphate)lysine" evidence="3">
    <location>
        <position position="183"/>
    </location>
</feature>
<dbReference type="InterPro" id="IPR015422">
    <property type="entry name" value="PyrdxlP-dep_Trfase_small"/>
</dbReference>
<dbReference type="InterPro" id="IPR015421">
    <property type="entry name" value="PyrdxlP-dep_Trfase_major"/>
</dbReference>
<dbReference type="Gene3D" id="3.40.640.10">
    <property type="entry name" value="Type I PLP-dependent aspartate aminotransferase-like (Major domain)"/>
    <property type="match status" value="1"/>
</dbReference>
<dbReference type="CDD" id="cd00616">
    <property type="entry name" value="AHBA_syn"/>
    <property type="match status" value="1"/>
</dbReference>
<dbReference type="Gene3D" id="3.90.1150.10">
    <property type="entry name" value="Aspartate Aminotransferase, domain 1"/>
    <property type="match status" value="1"/>
</dbReference>
<comment type="similarity">
    <text evidence="1 4">Belongs to the DegT/DnrJ/EryC1 family.</text>
</comment>
<dbReference type="NCBIfam" id="TIGR02379">
    <property type="entry name" value="ECA_wecE"/>
    <property type="match status" value="1"/>
</dbReference>
<dbReference type="HOGENOM" id="CLU_033332_0_2_4"/>
<dbReference type="EMBL" id="AFRQ01000037">
    <property type="protein sequence ID" value="EGP46670.1"/>
    <property type="molecule type" value="Genomic_DNA"/>
</dbReference>
<keyword evidence="3 4" id="KW-0663">Pyridoxal phosphate</keyword>
<dbReference type="NCBIfam" id="NF008687">
    <property type="entry name" value="PRK11706.1"/>
    <property type="match status" value="1"/>
</dbReference>
<dbReference type="PIRSF" id="PIRSF000390">
    <property type="entry name" value="PLP_StrS"/>
    <property type="match status" value="1"/>
</dbReference>
<dbReference type="GO" id="GO:0000271">
    <property type="term" value="P:polysaccharide biosynthetic process"/>
    <property type="evidence" value="ECO:0007669"/>
    <property type="project" value="TreeGrafter"/>
</dbReference>
<dbReference type="PATRIC" id="fig|1003200.3.peg.1872"/>
<evidence type="ECO:0000256" key="1">
    <source>
        <dbReference type="ARBA" id="ARBA00037999"/>
    </source>
</evidence>
<proteinExistence type="inferred from homology"/>
<dbReference type="FunFam" id="3.40.640.10:FF:000037">
    <property type="entry name" value="dTDP-4-amino-4,6-dideoxygalactose transaminase"/>
    <property type="match status" value="1"/>
</dbReference>
<evidence type="ECO:0000313" key="5">
    <source>
        <dbReference type="EMBL" id="EGP46670.1"/>
    </source>
</evidence>
<dbReference type="InterPro" id="IPR015424">
    <property type="entry name" value="PyrdxlP-dep_Trfase"/>
</dbReference>
<evidence type="ECO:0000313" key="6">
    <source>
        <dbReference type="Proteomes" id="UP000004853"/>
    </source>
</evidence>
<organism evidence="5 6">
    <name type="scientific">Achromobacter insuavis AXX-A</name>
    <dbReference type="NCBI Taxonomy" id="1003200"/>
    <lineage>
        <taxon>Bacteria</taxon>
        <taxon>Pseudomonadati</taxon>
        <taxon>Pseudomonadota</taxon>
        <taxon>Betaproteobacteria</taxon>
        <taxon>Burkholderiales</taxon>
        <taxon>Alcaligenaceae</taxon>
        <taxon>Achromobacter</taxon>
    </lineage>
</organism>
<dbReference type="PANTHER" id="PTHR30244:SF34">
    <property type="entry name" value="DTDP-4-AMINO-4,6-DIDEOXYGALACTOSE TRANSAMINASE"/>
    <property type="match status" value="1"/>
</dbReference>
<reference evidence="5 6" key="1">
    <citation type="submission" date="2011-06" db="EMBL/GenBank/DDBJ databases">
        <authorList>
            <person name="Bador J."/>
            <person name="Amoureux L."/>
            <person name="Neuwirth C."/>
        </authorList>
    </citation>
    <scope>NUCLEOTIDE SEQUENCE [LARGE SCALE GENOMIC DNA]</scope>
    <source>
        <strain evidence="5 6">AXX-A</strain>
    </source>
</reference>
<evidence type="ECO:0000256" key="3">
    <source>
        <dbReference type="PIRSR" id="PIRSR000390-2"/>
    </source>
</evidence>
<protein>
    <submittedName>
        <fullName evidence="5">TDP-4-oxo-6-deoxy-D-glucose transaminase</fullName>
    </submittedName>
</protein>
<accession>F7SZ00</accession>
<dbReference type="GO" id="GO:0030170">
    <property type="term" value="F:pyridoxal phosphate binding"/>
    <property type="evidence" value="ECO:0007669"/>
    <property type="project" value="TreeGrafter"/>
</dbReference>
<dbReference type="GO" id="GO:0019180">
    <property type="term" value="F:dTDP-4-amino-4,6-dideoxygalactose transaminase activity"/>
    <property type="evidence" value="ECO:0007669"/>
    <property type="project" value="TreeGrafter"/>
</dbReference>
<evidence type="ECO:0000256" key="4">
    <source>
        <dbReference type="RuleBase" id="RU004508"/>
    </source>
</evidence>
<name>F7SZ00_9BURK</name>
<gene>
    <name evidence="5" type="ORF">AXXA_09518</name>
</gene>
<dbReference type="Proteomes" id="UP000004853">
    <property type="component" value="Unassembled WGS sequence"/>
</dbReference>
<dbReference type="eggNOG" id="COG0399">
    <property type="taxonomic scope" value="Bacteria"/>
</dbReference>
<feature type="active site" description="Proton acceptor" evidence="2">
    <location>
        <position position="183"/>
    </location>
</feature>
<dbReference type="SUPFAM" id="SSF53383">
    <property type="entry name" value="PLP-dependent transferases"/>
    <property type="match status" value="1"/>
</dbReference>
<dbReference type="InterPro" id="IPR000653">
    <property type="entry name" value="DegT/StrS_aminotransferase"/>
</dbReference>